<organism evidence="2 3">
    <name type="scientific">Drosophila rubida</name>
    <dbReference type="NCBI Taxonomy" id="30044"/>
    <lineage>
        <taxon>Eukaryota</taxon>
        <taxon>Metazoa</taxon>
        <taxon>Ecdysozoa</taxon>
        <taxon>Arthropoda</taxon>
        <taxon>Hexapoda</taxon>
        <taxon>Insecta</taxon>
        <taxon>Pterygota</taxon>
        <taxon>Neoptera</taxon>
        <taxon>Endopterygota</taxon>
        <taxon>Diptera</taxon>
        <taxon>Brachycera</taxon>
        <taxon>Muscomorpha</taxon>
        <taxon>Ephydroidea</taxon>
        <taxon>Drosophilidae</taxon>
        <taxon>Drosophila</taxon>
    </lineage>
</organism>
<dbReference type="AlphaFoldDB" id="A0AAD4PPQ9"/>
<evidence type="ECO:0000256" key="1">
    <source>
        <dbReference type="SAM" id="Phobius"/>
    </source>
</evidence>
<comment type="caution">
    <text evidence="2">The sequence shown here is derived from an EMBL/GenBank/DDBJ whole genome shotgun (WGS) entry which is preliminary data.</text>
</comment>
<evidence type="ECO:0000313" key="2">
    <source>
        <dbReference type="EMBL" id="KAH8378346.1"/>
    </source>
</evidence>
<keyword evidence="3" id="KW-1185">Reference proteome</keyword>
<dbReference type="EMBL" id="JAJJHW010001127">
    <property type="protein sequence ID" value="KAH8378346.1"/>
    <property type="molecule type" value="Genomic_DNA"/>
</dbReference>
<sequence>MKKQNRKYTKATKKVLLICLVAIVICVLLYFKINAVLLRSANRDHFMEGYFVNTSGCHMLALNPFSKTALAYFGHVEPITCSKFKLFDAKTINGKNYLELAMSTRDILEKCEVKRVWEVRCEYRRVKRYNDNSNKYSHPVNFQLTHERVEVKRGHRILRIQCFGGANKSVYHDVHFFVPPPKRNKHRVPRGKRLSVMILGIDSLSHMHYLRTMPLLDAYIESLLHVEFWGFNRIGRNTYPNLVPLFTGLSDVELEEKCYKGKHSYDACDFIWKRFKARGYKTSYAEDSFIGGTFNYGKWGFEKAPTDFYLRPAMLEIDRYCRYSVDKQQDIYCTGGRKYSDVLHEFIFKLIPHFKNGPHFSFFWHAQGMHDYYEYAQFIDKQYEHLLHRLKAESVLKNTFVFLMSDHGLRFGPFRATYQGMVEESQPLFIAIYPKWFADKYPLAVINLQKNAQRLITTFDMHETLKDILNLNQLQSGRIENRTKTLQSQGNQMPRGISLFLPIPEIRDCKLAGIPSTFCLCNGFRPMDVTDAKSEQAAHFVVQSINKWIAGYRQCKTIRLAAIREAYLLNIENSDFNSDFEVKVRVQTMPGEGRFEGIVRFMRGGMMLNGPVLRTNKYGNQSHCIQDFHIEMYCHCL</sequence>
<keyword evidence="1" id="KW-0472">Membrane</keyword>
<dbReference type="Pfam" id="PF02995">
    <property type="entry name" value="DUF229"/>
    <property type="match status" value="1"/>
</dbReference>
<dbReference type="SUPFAM" id="SSF53649">
    <property type="entry name" value="Alkaline phosphatase-like"/>
    <property type="match status" value="1"/>
</dbReference>
<dbReference type="Proteomes" id="UP001200034">
    <property type="component" value="Unassembled WGS sequence"/>
</dbReference>
<feature type="transmembrane region" description="Helical" evidence="1">
    <location>
        <begin position="15"/>
        <end position="33"/>
    </location>
</feature>
<dbReference type="GO" id="GO:0005615">
    <property type="term" value="C:extracellular space"/>
    <property type="evidence" value="ECO:0007669"/>
    <property type="project" value="TreeGrafter"/>
</dbReference>
<dbReference type="InterPro" id="IPR017850">
    <property type="entry name" value="Alkaline_phosphatase_core_sf"/>
</dbReference>
<evidence type="ECO:0000313" key="3">
    <source>
        <dbReference type="Proteomes" id="UP001200034"/>
    </source>
</evidence>
<reference evidence="2" key="1">
    <citation type="journal article" date="2021" name="Mol. Ecol. Resour.">
        <title>Phylogenomic analyses of the genus Drosophila reveals genomic signals of climate adaptation.</title>
        <authorList>
            <person name="Li F."/>
            <person name="Rane R.V."/>
            <person name="Luria V."/>
            <person name="Xiong Z."/>
            <person name="Chen J."/>
            <person name="Li Z."/>
            <person name="Catullo R.A."/>
            <person name="Griffin P.C."/>
            <person name="Schiffer M."/>
            <person name="Pearce S."/>
            <person name="Lee S.F."/>
            <person name="McElroy K."/>
            <person name="Stocker A."/>
            <person name="Shirriffs J."/>
            <person name="Cockerell F."/>
            <person name="Coppin C."/>
            <person name="Sgro C.M."/>
            <person name="Karger A."/>
            <person name="Cain J.W."/>
            <person name="Weber J.A."/>
            <person name="Santpere G."/>
            <person name="Kirschner M.W."/>
            <person name="Hoffmann A.A."/>
            <person name="Oakeshott J.G."/>
            <person name="Zhang G."/>
        </authorList>
    </citation>
    <scope>NUCLEOTIDE SEQUENCE</scope>
    <source>
        <strain evidence="2">BGI-SZ-2011g</strain>
    </source>
</reference>
<protein>
    <recommendedName>
        <fullName evidence="4">DUF229 domain containing protein</fullName>
    </recommendedName>
</protein>
<dbReference type="Gene3D" id="3.40.720.10">
    <property type="entry name" value="Alkaline Phosphatase, subunit A"/>
    <property type="match status" value="1"/>
</dbReference>
<proteinExistence type="predicted"/>
<dbReference type="CDD" id="cd16021">
    <property type="entry name" value="ALP_like"/>
    <property type="match status" value="1"/>
</dbReference>
<accession>A0AAD4PPQ9</accession>
<dbReference type="FunFam" id="3.40.720.10:FF:000017">
    <property type="entry name" value="Predicted protein"/>
    <property type="match status" value="1"/>
</dbReference>
<dbReference type="PANTHER" id="PTHR10974:SF1">
    <property type="entry name" value="FI08016P-RELATED"/>
    <property type="match status" value="1"/>
</dbReference>
<keyword evidence="1" id="KW-1133">Transmembrane helix</keyword>
<name>A0AAD4PPQ9_9MUSC</name>
<evidence type="ECO:0008006" key="4">
    <source>
        <dbReference type="Google" id="ProtNLM"/>
    </source>
</evidence>
<gene>
    <name evidence="2" type="ORF">KR093_010825</name>
</gene>
<dbReference type="PANTHER" id="PTHR10974">
    <property type="entry name" value="FI08016P-RELATED"/>
    <property type="match status" value="1"/>
</dbReference>
<dbReference type="InterPro" id="IPR004245">
    <property type="entry name" value="DUF229"/>
</dbReference>
<keyword evidence="1" id="KW-0812">Transmembrane</keyword>